<organism evidence="2 3">
    <name type="scientific">Zhihengliuella flava</name>
    <dbReference type="NCBI Taxonomy" id="1285193"/>
    <lineage>
        <taxon>Bacteria</taxon>
        <taxon>Bacillati</taxon>
        <taxon>Actinomycetota</taxon>
        <taxon>Actinomycetes</taxon>
        <taxon>Micrococcales</taxon>
        <taxon>Micrococcaceae</taxon>
        <taxon>Zhihengliuella</taxon>
    </lineage>
</organism>
<evidence type="ECO:0000256" key="1">
    <source>
        <dbReference type="SAM" id="Phobius"/>
    </source>
</evidence>
<sequence length="279" mass="28595">MLGGNHAAWGAAAWVAVASPAQFHVGTLREQFPHVAAHLPAEIPLGFGLFPDAPGGVATGAMVCAGAALLPDIDHRRASIARALPPVSSVLCAAIGRAAGGHRQGTHSLFGLLVAMVLAWLLGLCVIDVGGHTVAVGAGIAAILLVSLAAKALKFIPDSMQKTPWAVGLASGAAVALLPPPDPRWFVAAVGLGYSAHLVGDLLTVGGINPLWPVKLRRPHALRHVSSVRALWRPNGHVSLPIVGVTGSWREWVLCVPLALYAGLGVAVSVARLLAHLVG</sequence>
<keyword evidence="1" id="KW-0812">Transmembrane</keyword>
<dbReference type="RefSeq" id="WP_196834859.1">
    <property type="nucleotide sequence ID" value="NZ_JADOTZ010000001.1"/>
</dbReference>
<evidence type="ECO:0000313" key="2">
    <source>
        <dbReference type="EMBL" id="MBG6083422.1"/>
    </source>
</evidence>
<feature type="transmembrane region" description="Helical" evidence="1">
    <location>
        <begin position="109"/>
        <end position="129"/>
    </location>
</feature>
<keyword evidence="3" id="KW-1185">Reference proteome</keyword>
<reference evidence="2" key="1">
    <citation type="submission" date="2020-11" db="EMBL/GenBank/DDBJ databases">
        <title>Sequencing the genomes of 1000 actinobacteria strains.</title>
        <authorList>
            <person name="Klenk H.-P."/>
        </authorList>
    </citation>
    <scope>NUCLEOTIDE SEQUENCE</scope>
    <source>
        <strain evidence="2">DSM 26152</strain>
    </source>
</reference>
<dbReference type="InterPro" id="IPR007404">
    <property type="entry name" value="YdjM-like"/>
</dbReference>
<evidence type="ECO:0000313" key="3">
    <source>
        <dbReference type="Proteomes" id="UP000625033"/>
    </source>
</evidence>
<gene>
    <name evidence="2" type="ORF">IW252_000189</name>
</gene>
<feature type="transmembrane region" description="Helical" evidence="1">
    <location>
        <begin position="252"/>
        <end position="275"/>
    </location>
</feature>
<keyword evidence="2" id="KW-0378">Hydrolase</keyword>
<comment type="caution">
    <text evidence="2">The sequence shown here is derived from an EMBL/GenBank/DDBJ whole genome shotgun (WGS) entry which is preliminary data.</text>
</comment>
<dbReference type="PANTHER" id="PTHR35531:SF1">
    <property type="entry name" value="INNER MEMBRANE PROTEIN YBCI-RELATED"/>
    <property type="match status" value="1"/>
</dbReference>
<proteinExistence type="predicted"/>
<accession>A0A931D6R8</accession>
<keyword evidence="1" id="KW-0472">Membrane</keyword>
<dbReference type="Proteomes" id="UP000625033">
    <property type="component" value="Unassembled WGS sequence"/>
</dbReference>
<dbReference type="Pfam" id="PF04307">
    <property type="entry name" value="YdjM"/>
    <property type="match status" value="1"/>
</dbReference>
<name>A0A931D6R8_9MICC</name>
<dbReference type="EMBL" id="JADOTZ010000001">
    <property type="protein sequence ID" value="MBG6083422.1"/>
    <property type="molecule type" value="Genomic_DNA"/>
</dbReference>
<keyword evidence="1" id="KW-1133">Transmembrane helix</keyword>
<dbReference type="AlphaFoldDB" id="A0A931D6R8"/>
<dbReference type="PANTHER" id="PTHR35531">
    <property type="entry name" value="INNER MEMBRANE PROTEIN YBCI-RELATED"/>
    <property type="match status" value="1"/>
</dbReference>
<protein>
    <submittedName>
        <fullName evidence="2">Membrane-bound metal-dependent hydrolase YbcI (DUF457 family)</fullName>
    </submittedName>
</protein>
<feature type="transmembrane region" description="Helical" evidence="1">
    <location>
        <begin position="135"/>
        <end position="156"/>
    </location>
</feature>
<dbReference type="GO" id="GO:0016787">
    <property type="term" value="F:hydrolase activity"/>
    <property type="evidence" value="ECO:0007669"/>
    <property type="project" value="UniProtKB-KW"/>
</dbReference>